<feature type="signal peptide" evidence="1">
    <location>
        <begin position="1"/>
        <end position="24"/>
    </location>
</feature>
<dbReference type="EMBL" id="JAPWTK010000305">
    <property type="protein sequence ID" value="KAJ8943000.1"/>
    <property type="molecule type" value="Genomic_DNA"/>
</dbReference>
<protein>
    <submittedName>
        <fullName evidence="2">Uncharacterized protein</fullName>
    </submittedName>
</protein>
<keyword evidence="3" id="KW-1185">Reference proteome</keyword>
<evidence type="ECO:0000313" key="2">
    <source>
        <dbReference type="EMBL" id="KAJ8943000.1"/>
    </source>
</evidence>
<name>A0AAV8XW78_9CUCU</name>
<dbReference type="AlphaFoldDB" id="A0AAV8XW78"/>
<sequence>MCPKTNKLFCFICLVMGGNRSAWTQERVCKLSNETGNVAPDLATLRRRDLEGRYLPAGGGILKGKYGSFSLVDVSQNLFASSGL</sequence>
<keyword evidence="1" id="KW-0732">Signal</keyword>
<evidence type="ECO:0000256" key="1">
    <source>
        <dbReference type="SAM" id="SignalP"/>
    </source>
</evidence>
<gene>
    <name evidence="2" type="ORF">NQ318_008318</name>
</gene>
<proteinExistence type="predicted"/>
<evidence type="ECO:0000313" key="3">
    <source>
        <dbReference type="Proteomes" id="UP001162162"/>
    </source>
</evidence>
<comment type="caution">
    <text evidence="2">The sequence shown here is derived from an EMBL/GenBank/DDBJ whole genome shotgun (WGS) entry which is preliminary data.</text>
</comment>
<reference evidence="2" key="1">
    <citation type="journal article" date="2023" name="Insect Mol. Biol.">
        <title>Genome sequencing provides insights into the evolution of gene families encoding plant cell wall-degrading enzymes in longhorned beetles.</title>
        <authorList>
            <person name="Shin N.R."/>
            <person name="Okamura Y."/>
            <person name="Kirsch R."/>
            <person name="Pauchet Y."/>
        </authorList>
    </citation>
    <scope>NUCLEOTIDE SEQUENCE</scope>
    <source>
        <strain evidence="2">AMC_N1</strain>
    </source>
</reference>
<organism evidence="2 3">
    <name type="scientific">Aromia moschata</name>
    <dbReference type="NCBI Taxonomy" id="1265417"/>
    <lineage>
        <taxon>Eukaryota</taxon>
        <taxon>Metazoa</taxon>
        <taxon>Ecdysozoa</taxon>
        <taxon>Arthropoda</taxon>
        <taxon>Hexapoda</taxon>
        <taxon>Insecta</taxon>
        <taxon>Pterygota</taxon>
        <taxon>Neoptera</taxon>
        <taxon>Endopterygota</taxon>
        <taxon>Coleoptera</taxon>
        <taxon>Polyphaga</taxon>
        <taxon>Cucujiformia</taxon>
        <taxon>Chrysomeloidea</taxon>
        <taxon>Cerambycidae</taxon>
        <taxon>Cerambycinae</taxon>
        <taxon>Callichromatini</taxon>
        <taxon>Aromia</taxon>
    </lineage>
</organism>
<accession>A0AAV8XW78</accession>
<dbReference type="Proteomes" id="UP001162162">
    <property type="component" value="Unassembled WGS sequence"/>
</dbReference>
<feature type="chain" id="PRO_5043395572" evidence="1">
    <location>
        <begin position="25"/>
        <end position="84"/>
    </location>
</feature>